<evidence type="ECO:0000313" key="3">
    <source>
        <dbReference type="Proteomes" id="UP000298030"/>
    </source>
</evidence>
<sequence>MEERPQMSQADAEKASVQSARSRTDVNPKMEKRLLRNLDWILLPSSPPFVSHSLFDNPRIG</sequence>
<keyword evidence="3" id="KW-1185">Reference proteome</keyword>
<dbReference type="AlphaFoldDB" id="A0A4Y7SJB2"/>
<accession>A0A4Y7SJB2</accession>
<feature type="region of interest" description="Disordered" evidence="1">
    <location>
        <begin position="1"/>
        <end position="28"/>
    </location>
</feature>
<dbReference type="Proteomes" id="UP000298030">
    <property type="component" value="Unassembled WGS sequence"/>
</dbReference>
<comment type="caution">
    <text evidence="2">The sequence shown here is derived from an EMBL/GenBank/DDBJ whole genome shotgun (WGS) entry which is preliminary data.</text>
</comment>
<gene>
    <name evidence="2" type="ORF">FA13DRAFT_1741614</name>
</gene>
<name>A0A4Y7SJB2_COPMI</name>
<reference evidence="2 3" key="1">
    <citation type="journal article" date="2019" name="Nat. Ecol. Evol.">
        <title>Megaphylogeny resolves global patterns of mushroom evolution.</title>
        <authorList>
            <person name="Varga T."/>
            <person name="Krizsan K."/>
            <person name="Foldi C."/>
            <person name="Dima B."/>
            <person name="Sanchez-Garcia M."/>
            <person name="Sanchez-Ramirez S."/>
            <person name="Szollosi G.J."/>
            <person name="Szarkandi J.G."/>
            <person name="Papp V."/>
            <person name="Albert L."/>
            <person name="Andreopoulos W."/>
            <person name="Angelini C."/>
            <person name="Antonin V."/>
            <person name="Barry K.W."/>
            <person name="Bougher N.L."/>
            <person name="Buchanan P."/>
            <person name="Buyck B."/>
            <person name="Bense V."/>
            <person name="Catcheside P."/>
            <person name="Chovatia M."/>
            <person name="Cooper J."/>
            <person name="Damon W."/>
            <person name="Desjardin D."/>
            <person name="Finy P."/>
            <person name="Geml J."/>
            <person name="Haridas S."/>
            <person name="Hughes K."/>
            <person name="Justo A."/>
            <person name="Karasinski D."/>
            <person name="Kautmanova I."/>
            <person name="Kiss B."/>
            <person name="Kocsube S."/>
            <person name="Kotiranta H."/>
            <person name="LaButti K.M."/>
            <person name="Lechner B.E."/>
            <person name="Liimatainen K."/>
            <person name="Lipzen A."/>
            <person name="Lukacs Z."/>
            <person name="Mihaltcheva S."/>
            <person name="Morgado L.N."/>
            <person name="Niskanen T."/>
            <person name="Noordeloos M.E."/>
            <person name="Ohm R.A."/>
            <person name="Ortiz-Santana B."/>
            <person name="Ovrebo C."/>
            <person name="Racz N."/>
            <person name="Riley R."/>
            <person name="Savchenko A."/>
            <person name="Shiryaev A."/>
            <person name="Soop K."/>
            <person name="Spirin V."/>
            <person name="Szebenyi C."/>
            <person name="Tomsovsky M."/>
            <person name="Tulloss R.E."/>
            <person name="Uehling J."/>
            <person name="Grigoriev I.V."/>
            <person name="Vagvolgyi C."/>
            <person name="Papp T."/>
            <person name="Martin F.M."/>
            <person name="Miettinen O."/>
            <person name="Hibbett D.S."/>
            <person name="Nagy L.G."/>
        </authorList>
    </citation>
    <scope>NUCLEOTIDE SEQUENCE [LARGE SCALE GENOMIC DNA]</scope>
    <source>
        <strain evidence="2 3">FP101781</strain>
    </source>
</reference>
<evidence type="ECO:0000313" key="2">
    <source>
        <dbReference type="EMBL" id="TEB21694.1"/>
    </source>
</evidence>
<evidence type="ECO:0000256" key="1">
    <source>
        <dbReference type="SAM" id="MobiDB-lite"/>
    </source>
</evidence>
<dbReference type="EMBL" id="QPFP01000104">
    <property type="protein sequence ID" value="TEB21694.1"/>
    <property type="molecule type" value="Genomic_DNA"/>
</dbReference>
<proteinExistence type="predicted"/>
<protein>
    <submittedName>
        <fullName evidence="2">Uncharacterized protein</fullName>
    </submittedName>
</protein>
<organism evidence="2 3">
    <name type="scientific">Coprinellus micaceus</name>
    <name type="common">Glistening ink-cap mushroom</name>
    <name type="synonym">Coprinus micaceus</name>
    <dbReference type="NCBI Taxonomy" id="71717"/>
    <lineage>
        <taxon>Eukaryota</taxon>
        <taxon>Fungi</taxon>
        <taxon>Dikarya</taxon>
        <taxon>Basidiomycota</taxon>
        <taxon>Agaricomycotina</taxon>
        <taxon>Agaricomycetes</taxon>
        <taxon>Agaricomycetidae</taxon>
        <taxon>Agaricales</taxon>
        <taxon>Agaricineae</taxon>
        <taxon>Psathyrellaceae</taxon>
        <taxon>Coprinellus</taxon>
    </lineage>
</organism>